<accession>A0A7D9L997</accession>
<name>A0A7D9L997_PARCT</name>
<feature type="non-terminal residue" evidence="1">
    <location>
        <position position="134"/>
    </location>
</feature>
<dbReference type="AlphaFoldDB" id="A0A7D9L997"/>
<gene>
    <name evidence="1" type="ORF">PACLA_8A008740</name>
</gene>
<proteinExistence type="predicted"/>
<dbReference type="EMBL" id="CACRXK020016272">
    <property type="protein sequence ID" value="CAB4029585.1"/>
    <property type="molecule type" value="Genomic_DNA"/>
</dbReference>
<evidence type="ECO:0000313" key="1">
    <source>
        <dbReference type="EMBL" id="CAB4029585.1"/>
    </source>
</evidence>
<comment type="caution">
    <text evidence="1">The sequence shown here is derived from an EMBL/GenBank/DDBJ whole genome shotgun (WGS) entry which is preliminary data.</text>
</comment>
<organism evidence="1 2">
    <name type="scientific">Paramuricea clavata</name>
    <name type="common">Red gorgonian</name>
    <name type="synonym">Violescent sea-whip</name>
    <dbReference type="NCBI Taxonomy" id="317549"/>
    <lineage>
        <taxon>Eukaryota</taxon>
        <taxon>Metazoa</taxon>
        <taxon>Cnidaria</taxon>
        <taxon>Anthozoa</taxon>
        <taxon>Octocorallia</taxon>
        <taxon>Malacalcyonacea</taxon>
        <taxon>Plexauridae</taxon>
        <taxon>Paramuricea</taxon>
    </lineage>
</organism>
<dbReference type="OrthoDB" id="6157421at2759"/>
<protein>
    <submittedName>
        <fullName evidence="1">Uncharacterized protein</fullName>
    </submittedName>
</protein>
<dbReference type="PANTHER" id="PTHR46880:SF5">
    <property type="entry name" value="DUF4371 DOMAIN-CONTAINING PROTEIN"/>
    <property type="match status" value="1"/>
</dbReference>
<evidence type="ECO:0000313" key="2">
    <source>
        <dbReference type="Proteomes" id="UP001152795"/>
    </source>
</evidence>
<dbReference type="PANTHER" id="PTHR46880">
    <property type="entry name" value="RAS-ASSOCIATING DOMAIN-CONTAINING PROTEIN"/>
    <property type="match status" value="1"/>
</dbReference>
<keyword evidence="2" id="KW-1185">Reference proteome</keyword>
<reference evidence="1" key="1">
    <citation type="submission" date="2020-04" db="EMBL/GenBank/DDBJ databases">
        <authorList>
            <person name="Alioto T."/>
            <person name="Alioto T."/>
            <person name="Gomez Garrido J."/>
        </authorList>
    </citation>
    <scope>NUCLEOTIDE SEQUENCE</scope>
    <source>
        <strain evidence="1">A484AB</strain>
    </source>
</reference>
<sequence>MQDIKRKIIPSVINTLKMRFSSYEETIYSHMKCIDPSYWSEDRDYGNEDISALVKHFEKPLSFNPTRVLKEWRSFKIFVKSHYPKLPDAQSLWRSILSQRRQEFPNLSMLASLIMSISVSNSSVACTFSVMTNI</sequence>
<dbReference type="Proteomes" id="UP001152795">
    <property type="component" value="Unassembled WGS sequence"/>
</dbReference>